<proteinExistence type="predicted"/>
<dbReference type="KEGG" id="kna:B0W47_10310"/>
<reference evidence="3" key="1">
    <citation type="submission" date="2017-02" db="EMBL/GenBank/DDBJ databases">
        <title>zhang.</title>
        <authorList>
            <person name="Zhang H."/>
        </authorList>
    </citation>
    <scope>NUCLEOTIDE SEQUENCE [LARGE SCALE GENOMIC DNA]</scope>
    <source>
        <strain evidence="3">RZS01</strain>
    </source>
</reference>
<evidence type="ECO:0000313" key="3">
    <source>
        <dbReference type="Proteomes" id="UP000189683"/>
    </source>
</evidence>
<organism evidence="1 3">
    <name type="scientific">Komagataeibacter nataicola</name>
    <dbReference type="NCBI Taxonomy" id="265960"/>
    <lineage>
        <taxon>Bacteria</taxon>
        <taxon>Pseudomonadati</taxon>
        <taxon>Pseudomonadota</taxon>
        <taxon>Alphaproteobacteria</taxon>
        <taxon>Acetobacterales</taxon>
        <taxon>Acetobacteraceae</taxon>
        <taxon>Komagataeibacter</taxon>
    </lineage>
</organism>
<dbReference type="Proteomes" id="UP000189683">
    <property type="component" value="Chromosome"/>
</dbReference>
<gene>
    <name evidence="1" type="ORF">B0W47_10310</name>
    <name evidence="2" type="ORF">CDI09_09360</name>
</gene>
<dbReference type="EMBL" id="CP019875">
    <property type="protein sequence ID" value="AQU87808.1"/>
    <property type="molecule type" value="Genomic_DNA"/>
</dbReference>
<keyword evidence="4" id="KW-1185">Reference proteome</keyword>
<dbReference type="EMBL" id="NIRT01000014">
    <property type="protein sequence ID" value="PYD66202.1"/>
    <property type="molecule type" value="Genomic_DNA"/>
</dbReference>
<dbReference type="RefSeq" id="WP_078525862.1">
    <property type="nucleotide sequence ID" value="NZ_CP019875.1"/>
</dbReference>
<dbReference type="Proteomes" id="UP000247512">
    <property type="component" value="Unassembled WGS sequence"/>
</dbReference>
<dbReference type="OrthoDB" id="7280626at2"/>
<evidence type="ECO:0000313" key="2">
    <source>
        <dbReference type="EMBL" id="PYD66202.1"/>
    </source>
</evidence>
<accession>A0A9N7C8V8</accession>
<reference evidence="2 4" key="3">
    <citation type="submission" date="2017-06" db="EMBL/GenBank/DDBJ databases">
        <title>A draft genome sequence of Komagataeibacter nataicola LMG 1536.</title>
        <authorList>
            <person name="Skraban J."/>
            <person name="Cleenwerck I."/>
            <person name="Vandamme P."/>
            <person name="Trcek J."/>
        </authorList>
    </citation>
    <scope>NUCLEOTIDE SEQUENCE [LARGE SCALE GENOMIC DNA]</scope>
    <source>
        <strain evidence="2 4">LMG 1536</strain>
    </source>
</reference>
<dbReference type="AlphaFoldDB" id="A0A9N7C8V8"/>
<name>A0A9N7C8V8_9PROT</name>
<reference evidence="1" key="2">
    <citation type="submission" date="2017-02" db="EMBL/GenBank/DDBJ databases">
        <authorList>
            <person name="Zhang H."/>
        </authorList>
    </citation>
    <scope>NUCLEOTIDE SEQUENCE</scope>
    <source>
        <strain evidence="1">RZS01</strain>
    </source>
</reference>
<evidence type="ECO:0000313" key="1">
    <source>
        <dbReference type="EMBL" id="AQU87808.1"/>
    </source>
</evidence>
<sequence length="75" mass="8161">MSDLLQIDIKQVRAAQNASHYLARLAILMRWAGEGMTATASRSGLTPAQAQSFGLAITWAADEIERQCITIDEAI</sequence>
<protein>
    <submittedName>
        <fullName evidence="1">Uncharacterized protein</fullName>
    </submittedName>
</protein>
<evidence type="ECO:0000313" key="4">
    <source>
        <dbReference type="Proteomes" id="UP000247512"/>
    </source>
</evidence>